<reference evidence="2" key="1">
    <citation type="journal article" date="2020" name="Stud. Mycol.">
        <title>101 Dothideomycetes genomes: a test case for predicting lifestyles and emergence of pathogens.</title>
        <authorList>
            <person name="Haridas S."/>
            <person name="Albert R."/>
            <person name="Binder M."/>
            <person name="Bloem J."/>
            <person name="Labutti K."/>
            <person name="Salamov A."/>
            <person name="Andreopoulos B."/>
            <person name="Baker S."/>
            <person name="Barry K."/>
            <person name="Bills G."/>
            <person name="Bluhm B."/>
            <person name="Cannon C."/>
            <person name="Castanera R."/>
            <person name="Culley D."/>
            <person name="Daum C."/>
            <person name="Ezra D."/>
            <person name="Gonzalez J."/>
            <person name="Henrissat B."/>
            <person name="Kuo A."/>
            <person name="Liang C."/>
            <person name="Lipzen A."/>
            <person name="Lutzoni F."/>
            <person name="Magnuson J."/>
            <person name="Mondo S."/>
            <person name="Nolan M."/>
            <person name="Ohm R."/>
            <person name="Pangilinan J."/>
            <person name="Park H.-J."/>
            <person name="Ramirez L."/>
            <person name="Alfaro M."/>
            <person name="Sun H."/>
            <person name="Tritt A."/>
            <person name="Yoshinaga Y."/>
            <person name="Zwiers L.-H."/>
            <person name="Turgeon B."/>
            <person name="Goodwin S."/>
            <person name="Spatafora J."/>
            <person name="Crous P."/>
            <person name="Grigoriev I."/>
        </authorList>
    </citation>
    <scope>NUCLEOTIDE SEQUENCE</scope>
    <source>
        <strain evidence="2">CBS 115976</strain>
    </source>
</reference>
<feature type="compositionally biased region" description="Basic residues" evidence="1">
    <location>
        <begin position="291"/>
        <end position="304"/>
    </location>
</feature>
<gene>
    <name evidence="2" type="ORF">BT63DRAFT_44740</name>
</gene>
<feature type="compositionally biased region" description="Basic and acidic residues" evidence="1">
    <location>
        <begin position="92"/>
        <end position="109"/>
    </location>
</feature>
<feature type="region of interest" description="Disordered" evidence="1">
    <location>
        <begin position="280"/>
        <end position="304"/>
    </location>
</feature>
<evidence type="ECO:0000256" key="1">
    <source>
        <dbReference type="SAM" id="MobiDB-lite"/>
    </source>
</evidence>
<feature type="compositionally biased region" description="Basic and acidic residues" evidence="1">
    <location>
        <begin position="280"/>
        <end position="290"/>
    </location>
</feature>
<organism evidence="2 3">
    <name type="scientific">Microthyrium microscopicum</name>
    <dbReference type="NCBI Taxonomy" id="703497"/>
    <lineage>
        <taxon>Eukaryota</taxon>
        <taxon>Fungi</taxon>
        <taxon>Dikarya</taxon>
        <taxon>Ascomycota</taxon>
        <taxon>Pezizomycotina</taxon>
        <taxon>Dothideomycetes</taxon>
        <taxon>Dothideomycetes incertae sedis</taxon>
        <taxon>Microthyriales</taxon>
        <taxon>Microthyriaceae</taxon>
        <taxon>Microthyrium</taxon>
    </lineage>
</organism>
<dbReference type="Proteomes" id="UP000799302">
    <property type="component" value="Unassembled WGS sequence"/>
</dbReference>
<dbReference type="AlphaFoldDB" id="A0A6A6U2W6"/>
<evidence type="ECO:0000313" key="3">
    <source>
        <dbReference type="Proteomes" id="UP000799302"/>
    </source>
</evidence>
<feature type="region of interest" description="Disordered" evidence="1">
    <location>
        <begin position="1"/>
        <end position="109"/>
    </location>
</feature>
<feature type="compositionally biased region" description="Basic and acidic residues" evidence="1">
    <location>
        <begin position="65"/>
        <end position="77"/>
    </location>
</feature>
<name>A0A6A6U2W6_9PEZI</name>
<protein>
    <submittedName>
        <fullName evidence="2">Uncharacterized protein</fullName>
    </submittedName>
</protein>
<sequence length="304" mass="35432">MPTTRAGTKSNAMEGKLTQSSASSINSKNSKRHSKDEPQAGQPAKKTKVAPKTSISGRKKATSKTKPDVQIAKETKPHLTTPDLEFDYNRSQLRDPRATPGREARPRYDEHDLENMGLTDSYKARFDIPEPLKLGEILPFQSQWDATFRKKSLSSPYYDCHHLYICHKKGPNGSPTYDEGGFQVDWKKVDKWTKPRAYNKNRIVNESRDYMDTEFEERQKMFEIFFDGGPEFDMDFWDWGFYMKDQLSKDLGIPYHQITSASFRNWQELGFEKQNAKTWWHEPNEEEKKRESKMRRGGGLRKDL</sequence>
<dbReference type="OrthoDB" id="197676at2759"/>
<proteinExistence type="predicted"/>
<dbReference type="EMBL" id="MU004239">
    <property type="protein sequence ID" value="KAF2665951.1"/>
    <property type="molecule type" value="Genomic_DNA"/>
</dbReference>
<accession>A0A6A6U2W6</accession>
<evidence type="ECO:0000313" key="2">
    <source>
        <dbReference type="EMBL" id="KAF2665951.1"/>
    </source>
</evidence>
<feature type="compositionally biased region" description="Polar residues" evidence="1">
    <location>
        <begin position="1"/>
        <end position="11"/>
    </location>
</feature>
<keyword evidence="3" id="KW-1185">Reference proteome</keyword>